<dbReference type="Pfam" id="PF15891">
    <property type="entry name" value="Nuc_deoxyri_tr2"/>
    <property type="match status" value="1"/>
</dbReference>
<dbReference type="Proteomes" id="UP000019487">
    <property type="component" value="Unassembled WGS sequence"/>
</dbReference>
<evidence type="ECO:0000313" key="2">
    <source>
        <dbReference type="Proteomes" id="UP000019487"/>
    </source>
</evidence>
<name>W9CIS5_SCLBF</name>
<gene>
    <name evidence="1" type="ORF">SBOR_3696</name>
</gene>
<dbReference type="EMBL" id="AYSA01000161">
    <property type="protein sequence ID" value="ESZ95883.1"/>
    <property type="molecule type" value="Genomic_DNA"/>
</dbReference>
<comment type="caution">
    <text evidence="1">The sequence shown here is derived from an EMBL/GenBank/DDBJ whole genome shotgun (WGS) entry which is preliminary data.</text>
</comment>
<dbReference type="InterPro" id="IPR039470">
    <property type="entry name" value="Nuc_deoxyri_tr2"/>
</dbReference>
<dbReference type="AlphaFoldDB" id="W9CIS5"/>
<accession>W9CIS5</accession>
<keyword evidence="2" id="KW-1185">Reference proteome</keyword>
<dbReference type="HOGENOM" id="CLU_109866_0_0_1"/>
<organism evidence="1 2">
    <name type="scientific">Sclerotinia borealis (strain F-4128)</name>
    <dbReference type="NCBI Taxonomy" id="1432307"/>
    <lineage>
        <taxon>Eukaryota</taxon>
        <taxon>Fungi</taxon>
        <taxon>Dikarya</taxon>
        <taxon>Ascomycota</taxon>
        <taxon>Pezizomycotina</taxon>
        <taxon>Leotiomycetes</taxon>
        <taxon>Helotiales</taxon>
        <taxon>Sclerotiniaceae</taxon>
        <taxon>Sclerotinia</taxon>
    </lineage>
</organism>
<proteinExistence type="predicted"/>
<dbReference type="Gene3D" id="3.40.50.450">
    <property type="match status" value="1"/>
</dbReference>
<dbReference type="OrthoDB" id="2893324at2759"/>
<protein>
    <submittedName>
        <fullName evidence="1">Uncharacterized protein</fullName>
    </submittedName>
</protein>
<reference evidence="1 2" key="1">
    <citation type="journal article" date="2014" name="Genome Announc.">
        <title>Draft genome sequence of Sclerotinia borealis, a psychrophilic plant pathogenic fungus.</title>
        <authorList>
            <person name="Mardanov A.V."/>
            <person name="Beletsky A.V."/>
            <person name="Kadnikov V.V."/>
            <person name="Ignatov A.N."/>
            <person name="Ravin N.V."/>
        </authorList>
    </citation>
    <scope>NUCLEOTIDE SEQUENCE [LARGE SCALE GENOMIC DNA]</scope>
    <source>
        <strain evidence="2">F-4157</strain>
    </source>
</reference>
<sequence>MTSSTNSQTQNILITPLSNPFENGKIPNPKKLPRPIVFLSGTTNHHKDETRWQQVLTDYLFTTSSSSTSTSTDSLIACTPVISHPPLTIIDPYNPDWDSTWREDQLNDKFVTQVDFEIECLEVADVVVVGFVGRDVREGKIGVGGSSLVELGVVLGRGKGEGLEGKKVIVCVESGFWKEGYVRVLCERFGEGVSCVGSLEGLMGVLGREVGGWGLGDGDEEGRCVIMGMGGISG</sequence>
<evidence type="ECO:0000313" key="1">
    <source>
        <dbReference type="EMBL" id="ESZ95883.1"/>
    </source>
</evidence>